<dbReference type="Gene3D" id="2.40.50.870">
    <property type="entry name" value="Protein of unknown function (DUF3299)"/>
    <property type="match status" value="1"/>
</dbReference>
<evidence type="ECO:0000313" key="2">
    <source>
        <dbReference type="EMBL" id="SHG37103.1"/>
    </source>
</evidence>
<proteinExistence type="predicted"/>
<dbReference type="AlphaFoldDB" id="A0A1M5JAP4"/>
<gene>
    <name evidence="2" type="ORF">SAMN04488522_105251</name>
</gene>
<feature type="chain" id="PRO_5012567520" description="DUF3299 domain-containing protein" evidence="1">
    <location>
        <begin position="24"/>
        <end position="156"/>
    </location>
</feature>
<accession>A0A1M5JAP4</accession>
<name>A0A1M5JAP4_9SPHI</name>
<feature type="signal peptide" evidence="1">
    <location>
        <begin position="1"/>
        <end position="23"/>
    </location>
</feature>
<reference evidence="3" key="1">
    <citation type="submission" date="2016-11" db="EMBL/GenBank/DDBJ databases">
        <authorList>
            <person name="Varghese N."/>
            <person name="Submissions S."/>
        </authorList>
    </citation>
    <scope>NUCLEOTIDE SEQUENCE [LARGE SCALE GENOMIC DNA]</scope>
    <source>
        <strain evidence="3">DSM 16990</strain>
    </source>
</reference>
<protein>
    <recommendedName>
        <fullName evidence="4">DUF3299 domain-containing protein</fullName>
    </recommendedName>
</protein>
<keyword evidence="1" id="KW-0732">Signal</keyword>
<dbReference type="EMBL" id="FQUQ01000005">
    <property type="protein sequence ID" value="SHG37103.1"/>
    <property type="molecule type" value="Genomic_DNA"/>
</dbReference>
<dbReference type="Proteomes" id="UP000184287">
    <property type="component" value="Unassembled WGS sequence"/>
</dbReference>
<keyword evidence="3" id="KW-1185">Reference proteome</keyword>
<sequence>MTLISMKNRLFLILLFFTTTAFAQKRAHNPNDVIRSMNWDVIGSVNFELNKQNKILPVYGEMIKRFEDREFSLKGYIIPIKAGLKQQQFLLSPLPINQCFFCGQNGVPAMILVNMASPVAYTTNPVLIEGILKLEVVDAATAAPITLNKATALKTK</sequence>
<evidence type="ECO:0000256" key="1">
    <source>
        <dbReference type="SAM" id="SignalP"/>
    </source>
</evidence>
<dbReference type="STRING" id="288992.SAMN04488522_105251"/>
<organism evidence="2 3">
    <name type="scientific">Pedobacter caeni</name>
    <dbReference type="NCBI Taxonomy" id="288992"/>
    <lineage>
        <taxon>Bacteria</taxon>
        <taxon>Pseudomonadati</taxon>
        <taxon>Bacteroidota</taxon>
        <taxon>Sphingobacteriia</taxon>
        <taxon>Sphingobacteriales</taxon>
        <taxon>Sphingobacteriaceae</taxon>
        <taxon>Pedobacter</taxon>
    </lineage>
</organism>
<evidence type="ECO:0000313" key="3">
    <source>
        <dbReference type="Proteomes" id="UP000184287"/>
    </source>
</evidence>
<evidence type="ECO:0008006" key="4">
    <source>
        <dbReference type="Google" id="ProtNLM"/>
    </source>
</evidence>